<keyword evidence="5" id="KW-0460">Magnesium</keyword>
<keyword evidence="7" id="KW-0175">Coiled coil</keyword>
<dbReference type="HAMAP" id="MF_00900">
    <property type="entry name" value="GTPase_HflX"/>
    <property type="match status" value="1"/>
</dbReference>
<evidence type="ECO:0000256" key="4">
    <source>
        <dbReference type="ARBA" id="ARBA00022741"/>
    </source>
</evidence>
<protein>
    <recommendedName>
        <fullName evidence="8">Hflx-type G domain-containing protein</fullName>
    </recommendedName>
</protein>
<dbReference type="Gene3D" id="3.40.50.300">
    <property type="entry name" value="P-loop containing nucleotide triphosphate hydrolases"/>
    <property type="match status" value="1"/>
</dbReference>
<evidence type="ECO:0000313" key="9">
    <source>
        <dbReference type="EMBL" id="KAF6005311.1"/>
    </source>
</evidence>
<dbReference type="PROSITE" id="PS51705">
    <property type="entry name" value="G_HFLX"/>
    <property type="match status" value="1"/>
</dbReference>
<dbReference type="EMBL" id="VWRR01000001">
    <property type="protein sequence ID" value="KAF6005311.1"/>
    <property type="molecule type" value="Genomic_DNA"/>
</dbReference>
<dbReference type="NCBIfam" id="TIGR03156">
    <property type="entry name" value="GTP_HflX"/>
    <property type="match status" value="1"/>
</dbReference>
<evidence type="ECO:0000256" key="2">
    <source>
        <dbReference type="ARBA" id="ARBA00022490"/>
    </source>
</evidence>
<keyword evidence="3" id="KW-0479">Metal-binding</keyword>
<dbReference type="GO" id="GO:0043022">
    <property type="term" value="F:ribosome binding"/>
    <property type="evidence" value="ECO:0007669"/>
    <property type="project" value="TreeGrafter"/>
</dbReference>
<evidence type="ECO:0000256" key="5">
    <source>
        <dbReference type="ARBA" id="ARBA00022842"/>
    </source>
</evidence>
<evidence type="ECO:0000256" key="6">
    <source>
        <dbReference type="ARBA" id="ARBA00023134"/>
    </source>
</evidence>
<keyword evidence="4" id="KW-0547">Nucleotide-binding</keyword>
<dbReference type="InterPro" id="IPR032305">
    <property type="entry name" value="GTP-bd_M"/>
</dbReference>
<dbReference type="Proteomes" id="UP000530660">
    <property type="component" value="Unassembled WGS sequence"/>
</dbReference>
<proteinExistence type="inferred from homology"/>
<feature type="domain" description="Hflx-type G" evidence="8">
    <location>
        <begin position="286"/>
        <end position="460"/>
    </location>
</feature>
<dbReference type="GO" id="GO:0005525">
    <property type="term" value="F:GTP binding"/>
    <property type="evidence" value="ECO:0007669"/>
    <property type="project" value="UniProtKB-KW"/>
</dbReference>
<dbReference type="FunFam" id="3.40.50.11060:FF:000001">
    <property type="entry name" value="GTPase HflX"/>
    <property type="match status" value="1"/>
</dbReference>
<name>A0A7J7ISH7_9RHOD</name>
<dbReference type="GO" id="GO:0005737">
    <property type="term" value="C:cytoplasm"/>
    <property type="evidence" value="ECO:0007669"/>
    <property type="project" value="UniProtKB-SubCell"/>
</dbReference>
<comment type="subcellular location">
    <subcellularLocation>
        <location evidence="1">Cytoplasm</location>
    </subcellularLocation>
</comment>
<dbReference type="CDD" id="cd01878">
    <property type="entry name" value="HflX"/>
    <property type="match status" value="1"/>
</dbReference>
<dbReference type="Gene3D" id="6.10.250.2860">
    <property type="match status" value="1"/>
</dbReference>
<evidence type="ECO:0000259" key="8">
    <source>
        <dbReference type="PROSITE" id="PS51705"/>
    </source>
</evidence>
<comment type="caution">
    <text evidence="9">The sequence shown here is derived from an EMBL/GenBank/DDBJ whole genome shotgun (WGS) entry which is preliminary data.</text>
</comment>
<accession>A0A7J7ISH7</accession>
<evidence type="ECO:0000256" key="3">
    <source>
        <dbReference type="ARBA" id="ARBA00022723"/>
    </source>
</evidence>
<dbReference type="Pfam" id="PF13167">
    <property type="entry name" value="GTP-bdg_N"/>
    <property type="match status" value="1"/>
</dbReference>
<keyword evidence="6" id="KW-0342">GTP-binding</keyword>
<feature type="coiled-coil region" evidence="7">
    <location>
        <begin position="252"/>
        <end position="282"/>
    </location>
</feature>
<evidence type="ECO:0000256" key="1">
    <source>
        <dbReference type="ARBA" id="ARBA00004496"/>
    </source>
</evidence>
<dbReference type="InterPro" id="IPR030394">
    <property type="entry name" value="G_HFLX_dom"/>
</dbReference>
<dbReference type="OrthoDB" id="10268034at2759"/>
<dbReference type="Pfam" id="PF16360">
    <property type="entry name" value="GTP-bdg_M"/>
    <property type="match status" value="1"/>
</dbReference>
<dbReference type="InterPro" id="IPR016496">
    <property type="entry name" value="GTPase_HflX"/>
</dbReference>
<dbReference type="InterPro" id="IPR006073">
    <property type="entry name" value="GTP-bd"/>
</dbReference>
<dbReference type="Pfam" id="PF01926">
    <property type="entry name" value="MMR_HSR1"/>
    <property type="match status" value="1"/>
</dbReference>
<dbReference type="PANTHER" id="PTHR10229">
    <property type="entry name" value="GTP-BINDING PROTEIN HFLX"/>
    <property type="match status" value="1"/>
</dbReference>
<sequence>MTLSFAGVWIPASVHKSFGVWSGPVHGTYWLQSQTQRDGLGRRTRRLWLQGSQYHQNVDDEAPERVQPSWRAHSRDAASARCFLVGAELKSARLHSAETERITLEQSLDELTELCTTAGMQVVGRTAQRLMQFHSRTLIGSGKVSQVRAMMQSVGANACVFDEQLSPSQQRALEKAFGGERSGIQVLDRTAVILDIFAQHAMSKEGALQIELALLQYRLPRLTRMWQHLERQSGGLGVAFRGPGETQIEVDRRMIAQRIARLRRELEQIRQKRQQRRRQRAAQHLPSLALTGYTSSGKSTLLNTMTRARVFADPMLFCTLDPTTRRAEIPGLCVTPEVLITDSVGFIQKLPTELIAAFRATLEVVIDADIILHVIDRSSPSWRAQAAVVEQTLDELGVLRAKPRIVIWNKMDLIEHAESVRYQAAMLSRQDPPVVPISALTGEGLPSLIECIEDTLRDMYVPVECFLPYTEVALASEILSHGLCDHQEYTPHGIYLSVRVPHRLANQLERFHLQDESQRPSIAHRRDPFASYHGKLRGAGGILCPGEPVVATDDLKLSSSDSRFSEPFDDTDWRRLARGRHRL</sequence>
<dbReference type="InterPro" id="IPR042108">
    <property type="entry name" value="GTPase_HflX_N_sf"/>
</dbReference>
<dbReference type="InterPro" id="IPR025121">
    <property type="entry name" value="GTPase_HflX_N"/>
</dbReference>
<dbReference type="GO" id="GO:0046872">
    <property type="term" value="F:metal ion binding"/>
    <property type="evidence" value="ECO:0007669"/>
    <property type="project" value="UniProtKB-KW"/>
</dbReference>
<keyword evidence="2" id="KW-0963">Cytoplasm</keyword>
<dbReference type="PRINTS" id="PR00326">
    <property type="entry name" value="GTP1OBG"/>
</dbReference>
<dbReference type="AlphaFoldDB" id="A0A7J7ISH7"/>
<organism evidence="9 10">
    <name type="scientific">Cyanidiococcus yangmingshanensis</name>
    <dbReference type="NCBI Taxonomy" id="2690220"/>
    <lineage>
        <taxon>Eukaryota</taxon>
        <taxon>Rhodophyta</taxon>
        <taxon>Bangiophyceae</taxon>
        <taxon>Cyanidiales</taxon>
        <taxon>Cyanidiaceae</taxon>
        <taxon>Cyanidiococcus</taxon>
    </lineage>
</organism>
<evidence type="ECO:0000256" key="7">
    <source>
        <dbReference type="SAM" id="Coils"/>
    </source>
</evidence>
<evidence type="ECO:0000313" key="10">
    <source>
        <dbReference type="Proteomes" id="UP000530660"/>
    </source>
</evidence>
<reference evidence="9 10" key="1">
    <citation type="journal article" date="2020" name="J. Phycol.">
        <title>Comparative genome analysis reveals Cyanidiococcus gen. nov., a new extremophilic red algal genus sister to Cyanidioschyzon (Cyanidioschyzonaceae, Rhodophyta).</title>
        <authorList>
            <person name="Liu S.-L."/>
            <person name="Chiang Y.-R."/>
            <person name="Yoon H.S."/>
            <person name="Fu H.-Y."/>
        </authorList>
    </citation>
    <scope>NUCLEOTIDE SEQUENCE [LARGE SCALE GENOMIC DNA]</scope>
    <source>
        <strain evidence="9 10">THAL066</strain>
    </source>
</reference>
<dbReference type="PANTHER" id="PTHR10229:SF0">
    <property type="entry name" value="GTP-BINDING PROTEIN 6-RELATED"/>
    <property type="match status" value="1"/>
</dbReference>
<keyword evidence="10" id="KW-1185">Reference proteome</keyword>
<dbReference type="SUPFAM" id="SSF52540">
    <property type="entry name" value="P-loop containing nucleoside triphosphate hydrolases"/>
    <property type="match status" value="1"/>
</dbReference>
<gene>
    <name evidence="9" type="ORF">F1559_004279</name>
</gene>
<dbReference type="InterPro" id="IPR027417">
    <property type="entry name" value="P-loop_NTPase"/>
</dbReference>
<dbReference type="Gene3D" id="3.40.50.11060">
    <property type="entry name" value="GTPase HflX, N-terminal domain"/>
    <property type="match status" value="1"/>
</dbReference>